<sequence>MSDTTTRVGRRSGLFAWLVAGWTLANVADSLLGVLLAVWVVDLTGDAALGGLLFAVFGIPALFAPFLGRLADRVSRRRMMWITYVIGAAALTPLLFVHSASQVWWIFAATILYGAVGYGTAGCRGGILRDLLDDDDLGPANAILQTIDQVLRLALPFVAAGVYIWTGPMPVVLAAIGAFIAAAAVIASLRFTESPIEDDADPFWASLTAGFRHLRVTRPLNRMTVVLIMLSSVAAFTSAVGFAVLERMGVEPAWMGPIEALSGIGGLVAGSVAAWAMKRVGRPRVLTIGTVLLALGVAPMLGDSVWLLAAGLAVVGFGVTAAVIAYVTESHVATPSRLQGRVGTSVNMLMQLPSVLITAAGAAALGLVDARWIVACGLILCASAAVVAWRTRDADPAGADPGGAGS</sequence>
<feature type="transmembrane region" description="Helical" evidence="6">
    <location>
        <begin position="225"/>
        <end position="245"/>
    </location>
</feature>
<feature type="transmembrane region" description="Helical" evidence="6">
    <location>
        <begin position="372"/>
        <end position="389"/>
    </location>
</feature>
<dbReference type="GO" id="GO:0005886">
    <property type="term" value="C:plasma membrane"/>
    <property type="evidence" value="ECO:0007669"/>
    <property type="project" value="UniProtKB-SubCell"/>
</dbReference>
<dbReference type="Pfam" id="PF07690">
    <property type="entry name" value="MFS_1"/>
    <property type="match status" value="1"/>
</dbReference>
<evidence type="ECO:0000256" key="5">
    <source>
        <dbReference type="ARBA" id="ARBA00023136"/>
    </source>
</evidence>
<accession>A0A939QIT3</accession>
<feature type="transmembrane region" description="Helical" evidence="6">
    <location>
        <begin position="47"/>
        <end position="67"/>
    </location>
</feature>
<organism evidence="7 8">
    <name type="scientific">Microbacterium stercoris</name>
    <dbReference type="NCBI Taxonomy" id="2820289"/>
    <lineage>
        <taxon>Bacteria</taxon>
        <taxon>Bacillati</taxon>
        <taxon>Actinomycetota</taxon>
        <taxon>Actinomycetes</taxon>
        <taxon>Micrococcales</taxon>
        <taxon>Microbacteriaceae</taxon>
        <taxon>Microbacterium</taxon>
    </lineage>
</organism>
<dbReference type="InterPro" id="IPR036259">
    <property type="entry name" value="MFS_trans_sf"/>
</dbReference>
<protein>
    <submittedName>
        <fullName evidence="7">MFS transporter</fullName>
    </submittedName>
</protein>
<feature type="transmembrane region" description="Helical" evidence="6">
    <location>
        <begin position="79"/>
        <end position="97"/>
    </location>
</feature>
<feature type="transmembrane region" description="Helical" evidence="6">
    <location>
        <begin position="103"/>
        <end position="121"/>
    </location>
</feature>
<keyword evidence="5 6" id="KW-0472">Membrane</keyword>
<dbReference type="GO" id="GO:0022857">
    <property type="term" value="F:transmembrane transporter activity"/>
    <property type="evidence" value="ECO:0007669"/>
    <property type="project" value="InterPro"/>
</dbReference>
<feature type="transmembrane region" description="Helical" evidence="6">
    <location>
        <begin position="284"/>
        <end position="301"/>
    </location>
</feature>
<dbReference type="AlphaFoldDB" id="A0A939QIT3"/>
<proteinExistence type="predicted"/>
<dbReference type="PANTHER" id="PTHR23513">
    <property type="entry name" value="INTEGRAL MEMBRANE EFFLUX PROTEIN-RELATED"/>
    <property type="match status" value="1"/>
</dbReference>
<dbReference type="EMBL" id="JAGFOA010000003">
    <property type="protein sequence ID" value="MBO3663459.1"/>
    <property type="molecule type" value="Genomic_DNA"/>
</dbReference>
<keyword evidence="4 6" id="KW-1133">Transmembrane helix</keyword>
<gene>
    <name evidence="7" type="ORF">J5V96_08030</name>
</gene>
<evidence type="ECO:0000256" key="4">
    <source>
        <dbReference type="ARBA" id="ARBA00022989"/>
    </source>
</evidence>
<name>A0A939QIT3_9MICO</name>
<dbReference type="SUPFAM" id="SSF103473">
    <property type="entry name" value="MFS general substrate transporter"/>
    <property type="match status" value="1"/>
</dbReference>
<comment type="subcellular location">
    <subcellularLocation>
        <location evidence="1">Cell membrane</location>
        <topology evidence="1">Multi-pass membrane protein</topology>
    </subcellularLocation>
</comment>
<feature type="transmembrane region" description="Helical" evidence="6">
    <location>
        <begin position="348"/>
        <end position="366"/>
    </location>
</feature>
<dbReference type="Gene3D" id="1.20.1250.20">
    <property type="entry name" value="MFS general substrate transporter like domains"/>
    <property type="match status" value="1"/>
</dbReference>
<evidence type="ECO:0000313" key="8">
    <source>
        <dbReference type="Proteomes" id="UP000680132"/>
    </source>
</evidence>
<dbReference type="CDD" id="cd06173">
    <property type="entry name" value="MFS_MefA_like"/>
    <property type="match status" value="1"/>
</dbReference>
<comment type="caution">
    <text evidence="7">The sequence shown here is derived from an EMBL/GenBank/DDBJ whole genome shotgun (WGS) entry which is preliminary data.</text>
</comment>
<evidence type="ECO:0000256" key="3">
    <source>
        <dbReference type="ARBA" id="ARBA00022692"/>
    </source>
</evidence>
<feature type="transmembrane region" description="Helical" evidence="6">
    <location>
        <begin position="307"/>
        <end position="327"/>
    </location>
</feature>
<dbReference type="PANTHER" id="PTHR23513:SF6">
    <property type="entry name" value="MAJOR FACILITATOR SUPERFAMILY ASSOCIATED DOMAIN-CONTAINING PROTEIN"/>
    <property type="match status" value="1"/>
</dbReference>
<evidence type="ECO:0000256" key="2">
    <source>
        <dbReference type="ARBA" id="ARBA00022475"/>
    </source>
</evidence>
<keyword evidence="2" id="KW-1003">Cell membrane</keyword>
<dbReference type="Proteomes" id="UP000680132">
    <property type="component" value="Unassembled WGS sequence"/>
</dbReference>
<dbReference type="RefSeq" id="WP_208502595.1">
    <property type="nucleotide sequence ID" value="NZ_JAGFOA010000003.1"/>
</dbReference>
<evidence type="ECO:0000256" key="1">
    <source>
        <dbReference type="ARBA" id="ARBA00004651"/>
    </source>
</evidence>
<evidence type="ECO:0000256" key="6">
    <source>
        <dbReference type="SAM" id="Phobius"/>
    </source>
</evidence>
<feature type="transmembrane region" description="Helical" evidence="6">
    <location>
        <begin position="171"/>
        <end position="189"/>
    </location>
</feature>
<keyword evidence="8" id="KW-1185">Reference proteome</keyword>
<dbReference type="InterPro" id="IPR011701">
    <property type="entry name" value="MFS"/>
</dbReference>
<feature type="transmembrane region" description="Helical" evidence="6">
    <location>
        <begin position="257"/>
        <end position="277"/>
    </location>
</feature>
<feature type="transmembrane region" description="Helical" evidence="6">
    <location>
        <begin position="142"/>
        <end position="165"/>
    </location>
</feature>
<feature type="transmembrane region" description="Helical" evidence="6">
    <location>
        <begin position="12"/>
        <end position="41"/>
    </location>
</feature>
<reference evidence="7" key="1">
    <citation type="submission" date="2021-03" db="EMBL/GenBank/DDBJ databases">
        <title>Microbacterium sp. nov., a novel actinobacterium isolated from cow dung.</title>
        <authorList>
            <person name="Zhang L."/>
        </authorList>
    </citation>
    <scope>NUCLEOTIDE SEQUENCE</scope>
    <source>
        <strain evidence="7">NEAU-LLB</strain>
    </source>
</reference>
<keyword evidence="3 6" id="KW-0812">Transmembrane</keyword>
<evidence type="ECO:0000313" key="7">
    <source>
        <dbReference type="EMBL" id="MBO3663459.1"/>
    </source>
</evidence>